<keyword evidence="3" id="KW-0472">Membrane</keyword>
<dbReference type="CDD" id="cd03590">
    <property type="entry name" value="CLECT_DC-SIGN_like"/>
    <property type="match status" value="1"/>
</dbReference>
<feature type="domain" description="C-type lectin" evidence="4">
    <location>
        <begin position="89"/>
        <end position="203"/>
    </location>
</feature>
<dbReference type="SMART" id="SM00034">
    <property type="entry name" value="CLECT"/>
    <property type="match status" value="1"/>
</dbReference>
<evidence type="ECO:0000256" key="3">
    <source>
        <dbReference type="SAM" id="Phobius"/>
    </source>
</evidence>
<keyword evidence="3" id="KW-0812">Transmembrane</keyword>
<feature type="transmembrane region" description="Helical" evidence="3">
    <location>
        <begin position="27"/>
        <end position="48"/>
    </location>
</feature>
<keyword evidence="3" id="KW-1133">Transmembrane helix</keyword>
<dbReference type="InterPro" id="IPR016186">
    <property type="entry name" value="C-type_lectin-like/link_sf"/>
</dbReference>
<reference evidence="6" key="1">
    <citation type="submission" date="2025-08" db="UniProtKB">
        <authorList>
            <consortium name="RefSeq"/>
        </authorList>
    </citation>
    <scope>IDENTIFICATION</scope>
    <source>
        <tissue evidence="6">Blood</tissue>
    </source>
</reference>
<organism evidence="5 6">
    <name type="scientific">Eublepharis macularius</name>
    <name type="common">Leopard gecko</name>
    <name type="synonym">Cyrtodactylus macularius</name>
    <dbReference type="NCBI Taxonomy" id="481883"/>
    <lineage>
        <taxon>Eukaryota</taxon>
        <taxon>Metazoa</taxon>
        <taxon>Chordata</taxon>
        <taxon>Craniata</taxon>
        <taxon>Vertebrata</taxon>
        <taxon>Euteleostomi</taxon>
        <taxon>Lepidosauria</taxon>
        <taxon>Squamata</taxon>
        <taxon>Bifurcata</taxon>
        <taxon>Gekkota</taxon>
        <taxon>Eublepharidae</taxon>
        <taxon>Eublepharinae</taxon>
        <taxon>Eublepharis</taxon>
    </lineage>
</organism>
<dbReference type="RefSeq" id="XP_054859173.1">
    <property type="nucleotide sequence ID" value="XM_055003198.1"/>
</dbReference>
<dbReference type="Proteomes" id="UP001190640">
    <property type="component" value="Chromosome 19"/>
</dbReference>
<dbReference type="PANTHER" id="PTHR22803">
    <property type="entry name" value="MANNOSE, PHOSPHOLIPASE, LECTIN RECEPTOR RELATED"/>
    <property type="match status" value="1"/>
</dbReference>
<keyword evidence="2" id="KW-1015">Disulfide bond</keyword>
<dbReference type="InterPro" id="IPR018378">
    <property type="entry name" value="C-type_lectin_CS"/>
</dbReference>
<sequence length="217" mass="25549">MDEDKFQDDIRTYRERSWLQFRSKPYFHVYVLLAVSYLLILVFIIVGLSKVTSLSSELSEMNAEIPKRPSGLDDQLFPCGPDTRQWEYFNEKCYYFSLETAPWTRAKTRCEEKQSQLVIVNSMAEQNFLQSRTRNERYWMGLTDMDAEGVWRWLDGSDYTRGFQHWKAGEPNDDARNEDCAHLWGNGEWNDVYCTYLCYYICEKPLPGAATAHHRGA</sequence>
<accession>A0AA97LJY1</accession>
<dbReference type="InterPro" id="IPR050111">
    <property type="entry name" value="C-type_lectin/snaclec_domain"/>
</dbReference>
<evidence type="ECO:0000313" key="5">
    <source>
        <dbReference type="Proteomes" id="UP001190640"/>
    </source>
</evidence>
<dbReference type="Pfam" id="PF00059">
    <property type="entry name" value="Lectin_C"/>
    <property type="match status" value="1"/>
</dbReference>
<protein>
    <submittedName>
        <fullName evidence="6">Hepatic lectin-like</fullName>
    </submittedName>
</protein>
<name>A0AA97LJY1_EUBMA</name>
<keyword evidence="5" id="KW-1185">Reference proteome</keyword>
<dbReference type="KEGG" id="emc:129345963"/>
<dbReference type="InterPro" id="IPR033989">
    <property type="entry name" value="CD209-like_CTLD"/>
</dbReference>
<dbReference type="AlphaFoldDB" id="A0AA97LJY1"/>
<dbReference type="Gene3D" id="3.10.100.10">
    <property type="entry name" value="Mannose-Binding Protein A, subunit A"/>
    <property type="match status" value="1"/>
</dbReference>
<keyword evidence="1" id="KW-0430">Lectin</keyword>
<dbReference type="GO" id="GO:0030246">
    <property type="term" value="F:carbohydrate binding"/>
    <property type="evidence" value="ECO:0007669"/>
    <property type="project" value="UniProtKB-KW"/>
</dbReference>
<evidence type="ECO:0000313" key="6">
    <source>
        <dbReference type="RefSeq" id="XP_054859173.1"/>
    </source>
</evidence>
<dbReference type="InterPro" id="IPR016187">
    <property type="entry name" value="CTDL_fold"/>
</dbReference>
<evidence type="ECO:0000256" key="2">
    <source>
        <dbReference type="ARBA" id="ARBA00023157"/>
    </source>
</evidence>
<gene>
    <name evidence="6" type="primary">LOC129345963</name>
</gene>
<proteinExistence type="predicted"/>
<dbReference type="PROSITE" id="PS00615">
    <property type="entry name" value="C_TYPE_LECTIN_1"/>
    <property type="match status" value="1"/>
</dbReference>
<dbReference type="PROSITE" id="PS50041">
    <property type="entry name" value="C_TYPE_LECTIN_2"/>
    <property type="match status" value="1"/>
</dbReference>
<evidence type="ECO:0000259" key="4">
    <source>
        <dbReference type="PROSITE" id="PS50041"/>
    </source>
</evidence>
<dbReference type="GeneID" id="129345963"/>
<evidence type="ECO:0000256" key="1">
    <source>
        <dbReference type="ARBA" id="ARBA00022734"/>
    </source>
</evidence>
<dbReference type="InterPro" id="IPR001304">
    <property type="entry name" value="C-type_lectin-like"/>
</dbReference>
<dbReference type="SUPFAM" id="SSF56436">
    <property type="entry name" value="C-type lectin-like"/>
    <property type="match status" value="1"/>
</dbReference>